<comment type="caution">
    <text evidence="2">The sequence shown here is derived from an EMBL/GenBank/DDBJ whole genome shotgun (WGS) entry which is preliminary data.</text>
</comment>
<dbReference type="Pfam" id="PF01370">
    <property type="entry name" value="Epimerase"/>
    <property type="match status" value="1"/>
</dbReference>
<accession>A0ABR5NGG9</accession>
<feature type="domain" description="NAD-dependent epimerase/dehydratase" evidence="1">
    <location>
        <begin position="5"/>
        <end position="227"/>
    </location>
</feature>
<dbReference type="Proteomes" id="UP000050902">
    <property type="component" value="Unassembled WGS sequence"/>
</dbReference>
<evidence type="ECO:0000259" key="1">
    <source>
        <dbReference type="Pfam" id="PF01370"/>
    </source>
</evidence>
<reference evidence="2 3" key="1">
    <citation type="submission" date="2015-05" db="EMBL/GenBank/DDBJ databases">
        <title>Genome sequencing and analysis of members of genus Stenotrophomonas.</title>
        <authorList>
            <person name="Patil P.P."/>
            <person name="Midha S."/>
            <person name="Patil P.B."/>
        </authorList>
    </citation>
    <scope>NUCLEOTIDE SEQUENCE [LARGE SCALE GENOMIC DNA]</scope>
    <source>
        <strain evidence="2 3">DSM 12575</strain>
    </source>
</reference>
<dbReference type="EMBL" id="LDJG01000028">
    <property type="protein sequence ID" value="KRG54783.1"/>
    <property type="molecule type" value="Genomic_DNA"/>
</dbReference>
<dbReference type="InterPro" id="IPR001509">
    <property type="entry name" value="Epimerase_deHydtase"/>
</dbReference>
<proteinExistence type="predicted"/>
<protein>
    <recommendedName>
        <fullName evidence="1">NAD-dependent epimerase/dehydratase domain-containing protein</fullName>
    </recommendedName>
</protein>
<gene>
    <name evidence="2" type="ORF">ABB22_15610</name>
</gene>
<evidence type="ECO:0000313" key="3">
    <source>
        <dbReference type="Proteomes" id="UP000050902"/>
    </source>
</evidence>
<name>A0ABR5NGG9_9GAMM</name>
<keyword evidence="3" id="KW-1185">Reference proteome</keyword>
<dbReference type="SUPFAM" id="SSF51735">
    <property type="entry name" value="NAD(P)-binding Rossmann-fold domains"/>
    <property type="match status" value="1"/>
</dbReference>
<dbReference type="PANTHER" id="PTHR43245:SF13">
    <property type="entry name" value="UDP-D-APIOSE_UDP-D-XYLOSE SYNTHASE 2"/>
    <property type="match status" value="1"/>
</dbReference>
<sequence length="308" mass="33735">MTKPVLLIGAGGFVGRQLLEAMTRQGEDVIAVSRRPLVAPSNQVEVHVRELREPADFAVFLDRVRAVVHVASTTTPASSAGRPMLELEGNLRPILGLLEAMHSYSHLSLVYMSSGGALCSRLYDAPQNESSAFHSRSYHGAGKLAAEQFIESWCHQSSGNAIVFRPSNLYGPGQDERPGFGIIPAAFGKLVRGEVLQVWGDGSTKRDYLYIDDFNSLVLSALRTPNISGFNVFNACSGTSIDLNSLFSAIEQVTGRTLHRQHGAARVVDIPSVHLQSTSSLCRFGWRPQFDLADGLEHTWQWFTTSKH</sequence>
<dbReference type="InterPro" id="IPR036291">
    <property type="entry name" value="NAD(P)-bd_dom_sf"/>
</dbReference>
<dbReference type="PANTHER" id="PTHR43245">
    <property type="entry name" value="BIFUNCTIONAL POLYMYXIN RESISTANCE PROTEIN ARNA"/>
    <property type="match status" value="1"/>
</dbReference>
<organism evidence="2 3">
    <name type="scientific">Stenotrophomonas nitritireducens</name>
    <dbReference type="NCBI Taxonomy" id="83617"/>
    <lineage>
        <taxon>Bacteria</taxon>
        <taxon>Pseudomonadati</taxon>
        <taxon>Pseudomonadota</taxon>
        <taxon>Gammaproteobacteria</taxon>
        <taxon>Lysobacterales</taxon>
        <taxon>Lysobacteraceae</taxon>
        <taxon>Stenotrophomonas</taxon>
    </lineage>
</organism>
<dbReference type="Gene3D" id="3.40.50.720">
    <property type="entry name" value="NAD(P)-binding Rossmann-like Domain"/>
    <property type="match status" value="1"/>
</dbReference>
<evidence type="ECO:0000313" key="2">
    <source>
        <dbReference type="EMBL" id="KRG54783.1"/>
    </source>
</evidence>
<dbReference type="InterPro" id="IPR050177">
    <property type="entry name" value="Lipid_A_modif_metabolic_enz"/>
</dbReference>
<dbReference type="RefSeq" id="WP_082592185.1">
    <property type="nucleotide sequence ID" value="NZ_LDJG01000028.1"/>
</dbReference>